<evidence type="ECO:0000256" key="9">
    <source>
        <dbReference type="ARBA" id="ARBA00047913"/>
    </source>
</evidence>
<dbReference type="SUPFAM" id="SSF55931">
    <property type="entry name" value="Glutamine synthetase/guanido kinase"/>
    <property type="match status" value="1"/>
</dbReference>
<accession>A0A1G2MKE5</accession>
<dbReference type="HAMAP" id="MF_00121">
    <property type="entry name" value="GatB"/>
    <property type="match status" value="1"/>
</dbReference>
<dbReference type="EC" id="6.3.5.-" evidence="10"/>
<evidence type="ECO:0000256" key="2">
    <source>
        <dbReference type="ARBA" id="ARBA00011123"/>
    </source>
</evidence>
<gene>
    <name evidence="10" type="primary">gatB</name>
    <name evidence="12" type="ORF">A3D50_02260</name>
</gene>
<evidence type="ECO:0000256" key="1">
    <source>
        <dbReference type="ARBA" id="ARBA00005306"/>
    </source>
</evidence>
<dbReference type="InterPro" id="IPR018027">
    <property type="entry name" value="Asn/Gln_amidotransferase"/>
</dbReference>
<dbReference type="InterPro" id="IPR006075">
    <property type="entry name" value="Asn/Gln-tRNA_Trfase_suB/E_cat"/>
</dbReference>
<dbReference type="SUPFAM" id="SSF89095">
    <property type="entry name" value="GatB/YqeY motif"/>
    <property type="match status" value="2"/>
</dbReference>
<dbReference type="InterPro" id="IPR017959">
    <property type="entry name" value="Asn/Gln-tRNA_amidoTrfase_suB/E"/>
</dbReference>
<comment type="similarity">
    <text evidence="1 10">Belongs to the GatB/GatE family. GatB subfamily.</text>
</comment>
<keyword evidence="4 10" id="KW-0547">Nucleotide-binding</keyword>
<reference evidence="12 13" key="1">
    <citation type="journal article" date="2016" name="Nat. Commun.">
        <title>Thousands of microbial genomes shed light on interconnected biogeochemical processes in an aquifer system.</title>
        <authorList>
            <person name="Anantharaman K."/>
            <person name="Brown C.T."/>
            <person name="Hug L.A."/>
            <person name="Sharon I."/>
            <person name="Castelle C.J."/>
            <person name="Probst A.J."/>
            <person name="Thomas B.C."/>
            <person name="Singh A."/>
            <person name="Wilkins M.J."/>
            <person name="Karaoz U."/>
            <person name="Brodie E.L."/>
            <person name="Williams K.H."/>
            <person name="Hubbard S.S."/>
            <person name="Banfield J.F."/>
        </authorList>
    </citation>
    <scope>NUCLEOTIDE SEQUENCE [LARGE SCALE GENOMIC DNA]</scope>
</reference>
<dbReference type="PANTHER" id="PTHR11659">
    <property type="entry name" value="GLUTAMYL-TRNA GLN AMIDOTRANSFERASE SUBUNIT B MITOCHONDRIAL AND PROKARYOTIC PET112-RELATED"/>
    <property type="match status" value="1"/>
</dbReference>
<dbReference type="Proteomes" id="UP000178413">
    <property type="component" value="Unassembled WGS sequence"/>
</dbReference>
<comment type="catalytic activity">
    <reaction evidence="9 10">
        <text>L-glutamyl-tRNA(Gln) + L-glutamine + ATP + H2O = L-glutaminyl-tRNA(Gln) + L-glutamate + ADP + phosphate + H(+)</text>
        <dbReference type="Rhea" id="RHEA:17521"/>
        <dbReference type="Rhea" id="RHEA-COMP:9681"/>
        <dbReference type="Rhea" id="RHEA-COMP:9684"/>
        <dbReference type="ChEBI" id="CHEBI:15377"/>
        <dbReference type="ChEBI" id="CHEBI:15378"/>
        <dbReference type="ChEBI" id="CHEBI:29985"/>
        <dbReference type="ChEBI" id="CHEBI:30616"/>
        <dbReference type="ChEBI" id="CHEBI:43474"/>
        <dbReference type="ChEBI" id="CHEBI:58359"/>
        <dbReference type="ChEBI" id="CHEBI:78520"/>
        <dbReference type="ChEBI" id="CHEBI:78521"/>
        <dbReference type="ChEBI" id="CHEBI:456216"/>
    </reaction>
</comment>
<dbReference type="NCBIfam" id="NF004012">
    <property type="entry name" value="PRK05477.1-2"/>
    <property type="match status" value="1"/>
</dbReference>
<feature type="domain" description="Asn/Gln amidotransferase" evidence="11">
    <location>
        <begin position="352"/>
        <end position="545"/>
    </location>
</feature>
<evidence type="ECO:0000256" key="8">
    <source>
        <dbReference type="ARBA" id="ARBA00047380"/>
    </source>
</evidence>
<dbReference type="InterPro" id="IPR004413">
    <property type="entry name" value="GatB"/>
</dbReference>
<evidence type="ECO:0000313" key="12">
    <source>
        <dbReference type="EMBL" id="OHA24336.1"/>
    </source>
</evidence>
<dbReference type="GO" id="GO:0006412">
    <property type="term" value="P:translation"/>
    <property type="evidence" value="ECO:0007669"/>
    <property type="project" value="UniProtKB-UniRule"/>
</dbReference>
<dbReference type="SMART" id="SM00845">
    <property type="entry name" value="GatB_Yqey"/>
    <property type="match status" value="1"/>
</dbReference>
<comment type="caution">
    <text evidence="12">The sequence shown here is derived from an EMBL/GenBank/DDBJ whole genome shotgun (WGS) entry which is preliminary data.</text>
</comment>
<evidence type="ECO:0000256" key="6">
    <source>
        <dbReference type="ARBA" id="ARBA00022917"/>
    </source>
</evidence>
<dbReference type="InterPro" id="IPR003789">
    <property type="entry name" value="Asn/Gln_tRNA_amidoTrase-B-like"/>
</dbReference>
<dbReference type="FunFam" id="1.10.10.410:FF:000001">
    <property type="entry name" value="Aspartyl/glutamyl-tRNA(Asn/Gln) amidotransferase subunit B"/>
    <property type="match status" value="1"/>
</dbReference>
<dbReference type="EMBL" id="MHRM01000006">
    <property type="protein sequence ID" value="OHA24336.1"/>
    <property type="molecule type" value="Genomic_DNA"/>
</dbReference>
<dbReference type="GO" id="GO:0005524">
    <property type="term" value="F:ATP binding"/>
    <property type="evidence" value="ECO:0007669"/>
    <property type="project" value="UniProtKB-KW"/>
</dbReference>
<comment type="function">
    <text evidence="7 10">Allows the formation of correctly charged Asn-tRNA(Asn) or Gln-tRNA(Gln) through the transamidation of misacylated Asp-tRNA(Asn) or Glu-tRNA(Gln) in organisms which lack either or both of asparaginyl-tRNA or glutaminyl-tRNA synthetases. The reaction takes place in the presence of glutamine and ATP through an activated phospho-Asp-tRNA(Asn) or phospho-Glu-tRNA(Gln).</text>
</comment>
<dbReference type="GO" id="GO:0050567">
    <property type="term" value="F:glutaminyl-tRNA synthase (glutamine-hydrolyzing) activity"/>
    <property type="evidence" value="ECO:0007669"/>
    <property type="project" value="UniProtKB-UniRule"/>
</dbReference>
<proteinExistence type="inferred from homology"/>
<dbReference type="InterPro" id="IPR023168">
    <property type="entry name" value="GatB_Yqey_C_2"/>
</dbReference>
<dbReference type="STRING" id="1802308.A3D50_02260"/>
<sequence length="546" mass="60843">MKDPEYVPTIGLEIHAEIKTESKMFCSCKNDPDESRPNVNICPICLGHPGTLPVVNIRAVENVLRIGMAVNGTLADFTEWDRKHYFYPDIPKGYQISQYAHPLVVGGVLSGVGLTRIHLEEDTARSTHDTHDHSLIDFNRSGIPLMEAVTEPVIHSSQSAVVFAKEFQLLLRTLGIGSANLEKGEMRIEANVSVAKGEEEGRRKKELGRNKNTNVIPHTSLFIIPFSSLGTKIEIKNLNSFRAVGAAIEYEIARQIKVLEGGDKVIQETRGWDEVRQETYSQRSKESSPDYRYFPDPDIPKFFISSIPEFSPEILSQNMPEFPWIRRERYKKDFSMTDKEITMFVEDPSLAEYFENIIVSFKDDPRKIKLTVNYLLTDYLGMVMDTLSAVSAHLRQGYGGQAGGEATLPSEALSEGGVPPRGNGLNRKIFTHTNPIPVTYFSTLITMIAEGQLSSRGAKDALALMIKNPDQDPKTIAQKHGLLQKSSVEDIAPIIEMVIKENPQVVDTYKSGKTASLQYLIGQAMKVSGGSADPDIVKKLLIERMS</sequence>
<evidence type="ECO:0000313" key="13">
    <source>
        <dbReference type="Proteomes" id="UP000178413"/>
    </source>
</evidence>
<evidence type="ECO:0000256" key="10">
    <source>
        <dbReference type="HAMAP-Rule" id="MF_00121"/>
    </source>
</evidence>
<comment type="catalytic activity">
    <reaction evidence="8 10">
        <text>L-aspartyl-tRNA(Asn) + L-glutamine + ATP + H2O = L-asparaginyl-tRNA(Asn) + L-glutamate + ADP + phosphate + 2 H(+)</text>
        <dbReference type="Rhea" id="RHEA:14513"/>
        <dbReference type="Rhea" id="RHEA-COMP:9674"/>
        <dbReference type="Rhea" id="RHEA-COMP:9677"/>
        <dbReference type="ChEBI" id="CHEBI:15377"/>
        <dbReference type="ChEBI" id="CHEBI:15378"/>
        <dbReference type="ChEBI" id="CHEBI:29985"/>
        <dbReference type="ChEBI" id="CHEBI:30616"/>
        <dbReference type="ChEBI" id="CHEBI:43474"/>
        <dbReference type="ChEBI" id="CHEBI:58359"/>
        <dbReference type="ChEBI" id="CHEBI:78515"/>
        <dbReference type="ChEBI" id="CHEBI:78516"/>
        <dbReference type="ChEBI" id="CHEBI:456216"/>
    </reaction>
</comment>
<protein>
    <recommendedName>
        <fullName evidence="10">Aspartyl/glutamyl-tRNA(Asn/Gln) amidotransferase subunit B</fullName>
        <shortName evidence="10">Asp/Glu-ADT subunit B</shortName>
        <ecNumber evidence="10">6.3.5.-</ecNumber>
    </recommendedName>
</protein>
<comment type="subunit">
    <text evidence="2 10">Heterotrimer of A, B and C subunits.</text>
</comment>
<keyword evidence="3 10" id="KW-0436">Ligase</keyword>
<dbReference type="Pfam" id="PF02637">
    <property type="entry name" value="GatB_Yqey"/>
    <property type="match status" value="1"/>
</dbReference>
<dbReference type="GO" id="GO:0050566">
    <property type="term" value="F:asparaginyl-tRNA synthase (glutamine-hydrolyzing) activity"/>
    <property type="evidence" value="ECO:0007669"/>
    <property type="project" value="RHEA"/>
</dbReference>
<keyword evidence="5 10" id="KW-0067">ATP-binding</keyword>
<keyword evidence="6 10" id="KW-0648">Protein biosynthesis</keyword>
<evidence type="ECO:0000256" key="3">
    <source>
        <dbReference type="ARBA" id="ARBA00022598"/>
    </source>
</evidence>
<evidence type="ECO:0000256" key="7">
    <source>
        <dbReference type="ARBA" id="ARBA00024799"/>
    </source>
</evidence>
<organism evidence="12 13">
    <name type="scientific">Candidatus Taylorbacteria bacterium RIFCSPHIGHO2_02_FULL_44_12</name>
    <dbReference type="NCBI Taxonomy" id="1802308"/>
    <lineage>
        <taxon>Bacteria</taxon>
        <taxon>Candidatus Tayloriibacteriota</taxon>
    </lineage>
</organism>
<evidence type="ECO:0000259" key="11">
    <source>
        <dbReference type="SMART" id="SM00845"/>
    </source>
</evidence>
<evidence type="ECO:0000256" key="5">
    <source>
        <dbReference type="ARBA" id="ARBA00022840"/>
    </source>
</evidence>
<name>A0A1G2MKE5_9BACT</name>
<dbReference type="Pfam" id="PF02934">
    <property type="entry name" value="GatB_N"/>
    <property type="match status" value="1"/>
</dbReference>
<dbReference type="Gene3D" id="1.10.10.410">
    <property type="match status" value="1"/>
</dbReference>
<dbReference type="InterPro" id="IPR014746">
    <property type="entry name" value="Gln_synth/guanido_kin_cat_dom"/>
</dbReference>
<dbReference type="AlphaFoldDB" id="A0A1G2MKE5"/>
<evidence type="ECO:0000256" key="4">
    <source>
        <dbReference type="ARBA" id="ARBA00022741"/>
    </source>
</evidence>